<evidence type="ECO:0000313" key="3">
    <source>
        <dbReference type="Proteomes" id="UP000231962"/>
    </source>
</evidence>
<dbReference type="Proteomes" id="UP000231990">
    <property type="component" value="Unassembled WGS sequence"/>
</dbReference>
<name>A0A2M9ZSN3_9LEPT</name>
<dbReference type="RefSeq" id="WP_100714742.1">
    <property type="nucleotide sequence ID" value="NZ_NPDY01000016.1"/>
</dbReference>
<evidence type="ECO:0008006" key="5">
    <source>
        <dbReference type="Google" id="ProtNLM"/>
    </source>
</evidence>
<evidence type="ECO:0000313" key="4">
    <source>
        <dbReference type="Proteomes" id="UP000231990"/>
    </source>
</evidence>
<proteinExistence type="predicted"/>
<dbReference type="PROSITE" id="PS51257">
    <property type="entry name" value="PROKAR_LIPOPROTEIN"/>
    <property type="match status" value="1"/>
</dbReference>
<dbReference type="EMBL" id="NPDY01000016">
    <property type="protein sequence ID" value="PJZ68727.1"/>
    <property type="molecule type" value="Genomic_DNA"/>
</dbReference>
<dbReference type="EMBL" id="NPDZ01000001">
    <property type="protein sequence ID" value="PJZ75082.1"/>
    <property type="molecule type" value="Genomic_DNA"/>
</dbReference>
<dbReference type="Proteomes" id="UP000231962">
    <property type="component" value="Unassembled WGS sequence"/>
</dbReference>
<protein>
    <recommendedName>
        <fullName evidence="5">Lipoprotein</fullName>
    </recommendedName>
</protein>
<reference evidence="3 4" key="1">
    <citation type="submission" date="2017-07" db="EMBL/GenBank/DDBJ databases">
        <title>Leptospira spp. isolated from tropical soils.</title>
        <authorList>
            <person name="Thibeaux R."/>
            <person name="Iraola G."/>
            <person name="Ferres I."/>
            <person name="Bierque E."/>
            <person name="Girault D."/>
            <person name="Soupe-Gilbert M.-E."/>
            <person name="Picardeau M."/>
            <person name="Goarant C."/>
        </authorList>
    </citation>
    <scope>NUCLEOTIDE SEQUENCE [LARGE SCALE GENOMIC DNA]</scope>
    <source>
        <strain evidence="2 4">FH1-B-B1</strain>
        <strain evidence="1 3">FH1-B-C1</strain>
    </source>
</reference>
<organism evidence="2 4">
    <name type="scientific">Leptospira perolatii</name>
    <dbReference type="NCBI Taxonomy" id="2023191"/>
    <lineage>
        <taxon>Bacteria</taxon>
        <taxon>Pseudomonadati</taxon>
        <taxon>Spirochaetota</taxon>
        <taxon>Spirochaetia</taxon>
        <taxon>Leptospirales</taxon>
        <taxon>Leptospiraceae</taxon>
        <taxon>Leptospira</taxon>
    </lineage>
</organism>
<sequence>MRKLGNYGAILCIFFYFSISCLRADRVSRDVSTAPGLINDMLYLMGIAYSVDSVSNLSDPFNNGGETYFSIMRQSGTTSTLYLVQTQDGVTFTGYPVSGQQFARLLGTPRTVSVMTGAVGAGGYVYYFTQYDEMDDSGNSADHANHYSFTSSGTLNPATTPVILPVPMSPTLGTGEIITKVFHYVDGSSNRYYLTGNLSTNPYELYFSSDFVTAPSKITFGGLAFRDANNPCERVYLVGGTIACGFWSGAAGTGSLGAAGSTPGGALGNGLMANEEVRTNFVSPAQVSGPPNYSLDFYFGGTYYPSSLFAGTARPISLGYTNPRKFRLVGDGSNNAIVFLADFCDAAGCGTHLVFVSAPSESQIMNPPTSFGPILDVSAMENGIVLSNSKLGVLPTNVQFLYIEKGLLGAQKLMMLKYDIASGKLTGPVEVIINYL</sequence>
<evidence type="ECO:0000313" key="1">
    <source>
        <dbReference type="EMBL" id="PJZ68727.1"/>
    </source>
</evidence>
<keyword evidence="3" id="KW-1185">Reference proteome</keyword>
<dbReference type="AlphaFoldDB" id="A0A2M9ZSN3"/>
<comment type="caution">
    <text evidence="2">The sequence shown here is derived from an EMBL/GenBank/DDBJ whole genome shotgun (WGS) entry which is preliminary data.</text>
</comment>
<accession>A0A2M9ZSN3</accession>
<gene>
    <name evidence="1" type="ORF">CH360_14320</name>
    <name evidence="2" type="ORF">CH373_03440</name>
</gene>
<evidence type="ECO:0000313" key="2">
    <source>
        <dbReference type="EMBL" id="PJZ75082.1"/>
    </source>
</evidence>